<dbReference type="InterPro" id="IPR038726">
    <property type="entry name" value="PDDEXK_AddAB-type"/>
</dbReference>
<reference evidence="2" key="1">
    <citation type="journal article" date="2013" name="Environ. Microbiol.">
        <title>Microbiota from the distal guts of lean and obese adolescents exhibit partial functional redundancy besides clear differences in community structure.</title>
        <authorList>
            <person name="Ferrer M."/>
            <person name="Ruiz A."/>
            <person name="Lanza F."/>
            <person name="Haange S.B."/>
            <person name="Oberbach A."/>
            <person name="Till H."/>
            <person name="Bargiela R."/>
            <person name="Campoy C."/>
            <person name="Segura M.T."/>
            <person name="Richter M."/>
            <person name="von Bergen M."/>
            <person name="Seifert J."/>
            <person name="Suarez A."/>
        </authorList>
    </citation>
    <scope>NUCLEOTIDE SEQUENCE</scope>
</reference>
<accession>K1TN77</accession>
<dbReference type="InterPro" id="IPR011335">
    <property type="entry name" value="Restrct_endonuc-II-like"/>
</dbReference>
<comment type="caution">
    <text evidence="2">The sequence shown here is derived from an EMBL/GenBank/DDBJ whole genome shotgun (WGS) entry which is preliminary data.</text>
</comment>
<dbReference type="GO" id="GO:0004386">
    <property type="term" value="F:helicase activity"/>
    <property type="evidence" value="ECO:0007669"/>
    <property type="project" value="UniProtKB-KW"/>
</dbReference>
<dbReference type="InterPro" id="IPR011604">
    <property type="entry name" value="PDDEXK-like_dom_sf"/>
</dbReference>
<feature type="domain" description="PD-(D/E)XK endonuclease-like" evidence="1">
    <location>
        <begin position="13"/>
        <end position="159"/>
    </location>
</feature>
<keyword evidence="2" id="KW-0547">Nucleotide-binding</keyword>
<dbReference type="EMBL" id="AJWY01008587">
    <property type="protein sequence ID" value="EKC60791.1"/>
    <property type="molecule type" value="Genomic_DNA"/>
</dbReference>
<sequence>MRLPTERYYEEEGRAELTPRDFGILMHRVFENAATTDEIYMAIEAMTQDGVLDEKEAPRLRELVEKALADPVTAEWFGGRWQVVRNENEIILPGSGTTRRPDRVMTDGERAVVVDYKFGDRETARHRKQIREYLRLLRQMGYTRTEGYLWYVRLGRTERVEEKED</sequence>
<name>K1TN77_9ZZZZ</name>
<dbReference type="Gene3D" id="3.90.320.10">
    <property type="match status" value="1"/>
</dbReference>
<gene>
    <name evidence="2" type="ORF">LEA_12685</name>
</gene>
<dbReference type="SUPFAM" id="SSF52980">
    <property type="entry name" value="Restriction endonuclease-like"/>
    <property type="match status" value="1"/>
</dbReference>
<keyword evidence="2" id="KW-0347">Helicase</keyword>
<dbReference type="AlphaFoldDB" id="K1TN77"/>
<keyword evidence="2" id="KW-0378">Hydrolase</keyword>
<proteinExistence type="predicted"/>
<keyword evidence="2" id="KW-0067">ATP-binding</keyword>
<evidence type="ECO:0000259" key="1">
    <source>
        <dbReference type="Pfam" id="PF12705"/>
    </source>
</evidence>
<protein>
    <submittedName>
        <fullName evidence="2">ATP-dependent helicase</fullName>
    </submittedName>
</protein>
<evidence type="ECO:0000313" key="2">
    <source>
        <dbReference type="EMBL" id="EKC60791.1"/>
    </source>
</evidence>
<organism evidence="2">
    <name type="scientific">human gut metagenome</name>
    <dbReference type="NCBI Taxonomy" id="408170"/>
    <lineage>
        <taxon>unclassified sequences</taxon>
        <taxon>metagenomes</taxon>
        <taxon>organismal metagenomes</taxon>
    </lineage>
</organism>
<dbReference type="Pfam" id="PF12705">
    <property type="entry name" value="PDDEXK_1"/>
    <property type="match status" value="1"/>
</dbReference>